<keyword evidence="3 8" id="KW-1134">Transmembrane beta strand</keyword>
<evidence type="ECO:0000256" key="2">
    <source>
        <dbReference type="ARBA" id="ARBA00022448"/>
    </source>
</evidence>
<comment type="caution">
    <text evidence="12">The sequence shown here is derived from an EMBL/GenBank/DDBJ whole genome shotgun (WGS) entry which is preliminary data.</text>
</comment>
<evidence type="ECO:0000256" key="8">
    <source>
        <dbReference type="PROSITE-ProRule" id="PRU01360"/>
    </source>
</evidence>
<evidence type="ECO:0000256" key="4">
    <source>
        <dbReference type="ARBA" id="ARBA00022692"/>
    </source>
</evidence>
<feature type="domain" description="TonB-dependent receptor-like beta-barrel" evidence="10">
    <location>
        <begin position="283"/>
        <end position="750"/>
    </location>
</feature>
<evidence type="ECO:0000256" key="3">
    <source>
        <dbReference type="ARBA" id="ARBA00022452"/>
    </source>
</evidence>
<keyword evidence="5 9" id="KW-0798">TonB box</keyword>
<evidence type="ECO:0000313" key="13">
    <source>
        <dbReference type="Proteomes" id="UP000256599"/>
    </source>
</evidence>
<evidence type="ECO:0000256" key="6">
    <source>
        <dbReference type="ARBA" id="ARBA00023136"/>
    </source>
</evidence>
<dbReference type="Gene3D" id="2.40.170.20">
    <property type="entry name" value="TonB-dependent receptor, beta-barrel domain"/>
    <property type="match status" value="1"/>
</dbReference>
<dbReference type="GO" id="GO:0044718">
    <property type="term" value="P:siderophore transmembrane transport"/>
    <property type="evidence" value="ECO:0007669"/>
    <property type="project" value="TreeGrafter"/>
</dbReference>
<evidence type="ECO:0000259" key="10">
    <source>
        <dbReference type="Pfam" id="PF00593"/>
    </source>
</evidence>
<dbReference type="Pfam" id="PF07715">
    <property type="entry name" value="Plug"/>
    <property type="match status" value="1"/>
</dbReference>
<dbReference type="PANTHER" id="PTHR30069:SF27">
    <property type="entry name" value="BLL4766 PROTEIN"/>
    <property type="match status" value="1"/>
</dbReference>
<keyword evidence="13" id="KW-1185">Reference proteome</keyword>
<feature type="domain" description="TonB-dependent receptor plug" evidence="11">
    <location>
        <begin position="71"/>
        <end position="175"/>
    </location>
</feature>
<keyword evidence="7 8" id="KW-0998">Cell outer membrane</keyword>
<dbReference type="InterPro" id="IPR000531">
    <property type="entry name" value="Beta-barrel_TonB"/>
</dbReference>
<dbReference type="InterPro" id="IPR037066">
    <property type="entry name" value="Plug_dom_sf"/>
</dbReference>
<dbReference type="PANTHER" id="PTHR30069">
    <property type="entry name" value="TONB-DEPENDENT OUTER MEMBRANE RECEPTOR"/>
    <property type="match status" value="1"/>
</dbReference>
<evidence type="ECO:0000256" key="5">
    <source>
        <dbReference type="ARBA" id="ARBA00023077"/>
    </source>
</evidence>
<keyword evidence="2 8" id="KW-0813">Transport</keyword>
<dbReference type="InterPro" id="IPR039426">
    <property type="entry name" value="TonB-dep_rcpt-like"/>
</dbReference>
<dbReference type="InterPro" id="IPR012910">
    <property type="entry name" value="Plug_dom"/>
</dbReference>
<name>A0A3D8I552_9HELI</name>
<evidence type="ECO:0000256" key="1">
    <source>
        <dbReference type="ARBA" id="ARBA00004571"/>
    </source>
</evidence>
<sequence>MTHFHIIPPPHSPKRSLIPAFSRYKLFFCATCAANLFFSALWADEQGLKSKKLDAIVTSATGFDLPLVDESKNILLIEKDDLENKGYQSLEQALQYQPLITFSNSGFGQNIDLRGQGADANRAVKILLNRVPISLLDTSHGVPPYSNIDIEDIQSIEVIPGGGAVVYGSGTRGGVVNIVTKAPSKDFTRVVLKATSGEEEGLQGGSLSLATGKRISPSLFIRADLSGGYTPGTRNAASQDKQTKAFSNDHTTNTYAAFQTLYTPNESSKLDFNISYSHLWRSYPRTYFTLATGSGTTASPYVEKSLSQLRSERNYAHADTYKTETDALQSSLNYTQNFSESLDFDALAFYQFSLLKYTKDSHTTATLQNNGSNGKAGFQNHGGGLNLKLRHKTEKNTFIVGLDNVLEYSKRRNLTDHILNLSFNIQQNAQSIVYAYAADVDNTALKLSNSLYAYDRYNFNDSFDLSGGVRVEYSNYWTDNNQAFDSLGTCTGTMCTVLMRSFPTLDQSEKFDLHKERLGYAAELTPNYKYSDTGNIYAKAELGFISPSAYQMINADPSSSANSGRPSGGIFLNEENGVKPEQYLTGELGWRDSLGGSYLSATLFYTHTFDEIFVNSISHGTAYTYSNLGETQRAGVELIAAQELFESEWLRLSESVAYLYTNILKSNTANATLKGNNVPYVPSLKATLNIEADVFRSENQFLSVFLNNAYFSKSIDSTARTMNKNGYVLSDLGLMYGVSDFKVNVGVRNLFDSWYSTYQVYPNYYAGFGRSYYAELRYSF</sequence>
<keyword evidence="4 8" id="KW-0812">Transmembrane</keyword>
<comment type="subcellular location">
    <subcellularLocation>
        <location evidence="1 8">Cell outer membrane</location>
        <topology evidence="1 8">Multi-pass membrane protein</topology>
    </subcellularLocation>
</comment>
<dbReference type="Proteomes" id="UP000256599">
    <property type="component" value="Unassembled WGS sequence"/>
</dbReference>
<dbReference type="EMBL" id="NXLR01000007">
    <property type="protein sequence ID" value="RDU59894.1"/>
    <property type="molecule type" value="Genomic_DNA"/>
</dbReference>
<evidence type="ECO:0000259" key="11">
    <source>
        <dbReference type="Pfam" id="PF07715"/>
    </source>
</evidence>
<dbReference type="SUPFAM" id="SSF56935">
    <property type="entry name" value="Porins"/>
    <property type="match status" value="1"/>
</dbReference>
<protein>
    <submittedName>
        <fullName evidence="12">Hemin uptake system outer membrane receptor</fullName>
    </submittedName>
</protein>
<evidence type="ECO:0000256" key="7">
    <source>
        <dbReference type="ARBA" id="ARBA00023237"/>
    </source>
</evidence>
<dbReference type="InterPro" id="IPR036942">
    <property type="entry name" value="Beta-barrel_TonB_sf"/>
</dbReference>
<proteinExistence type="inferred from homology"/>
<reference evidence="12 13" key="1">
    <citation type="submission" date="2018-04" db="EMBL/GenBank/DDBJ databases">
        <title>Novel Campyloabacter and Helicobacter Species and Strains.</title>
        <authorList>
            <person name="Mannion A.J."/>
            <person name="Shen Z."/>
            <person name="Fox J.G."/>
        </authorList>
    </citation>
    <scope>NUCLEOTIDE SEQUENCE [LARGE SCALE GENOMIC DNA]</scope>
    <source>
        <strain evidence="12 13">MIT 98-6070</strain>
    </source>
</reference>
<keyword evidence="6 8" id="KW-0472">Membrane</keyword>
<dbReference type="Pfam" id="PF00593">
    <property type="entry name" value="TonB_dep_Rec_b-barrel"/>
    <property type="match status" value="1"/>
</dbReference>
<dbReference type="GO" id="GO:0009279">
    <property type="term" value="C:cell outer membrane"/>
    <property type="evidence" value="ECO:0007669"/>
    <property type="project" value="UniProtKB-SubCell"/>
</dbReference>
<accession>A0A3D8I552</accession>
<dbReference type="Gene3D" id="2.170.130.10">
    <property type="entry name" value="TonB-dependent receptor, plug domain"/>
    <property type="match status" value="1"/>
</dbReference>
<evidence type="ECO:0000256" key="9">
    <source>
        <dbReference type="RuleBase" id="RU003357"/>
    </source>
</evidence>
<organism evidence="12 13">
    <name type="scientific">Helicobacter marmotae</name>
    <dbReference type="NCBI Taxonomy" id="152490"/>
    <lineage>
        <taxon>Bacteria</taxon>
        <taxon>Pseudomonadati</taxon>
        <taxon>Campylobacterota</taxon>
        <taxon>Epsilonproteobacteria</taxon>
        <taxon>Campylobacterales</taxon>
        <taxon>Helicobacteraceae</taxon>
        <taxon>Helicobacter</taxon>
    </lineage>
</organism>
<dbReference type="PROSITE" id="PS52016">
    <property type="entry name" value="TONB_DEPENDENT_REC_3"/>
    <property type="match status" value="1"/>
</dbReference>
<dbReference type="RefSeq" id="WP_115511831.1">
    <property type="nucleotide sequence ID" value="NZ_NXLR01000007.1"/>
</dbReference>
<gene>
    <name evidence="12" type="ORF">CQA63_04750</name>
</gene>
<dbReference type="GO" id="GO:0015344">
    <property type="term" value="F:siderophore uptake transmembrane transporter activity"/>
    <property type="evidence" value="ECO:0007669"/>
    <property type="project" value="TreeGrafter"/>
</dbReference>
<evidence type="ECO:0000313" key="12">
    <source>
        <dbReference type="EMBL" id="RDU59894.1"/>
    </source>
</evidence>
<keyword evidence="12" id="KW-0675">Receptor</keyword>
<comment type="similarity">
    <text evidence="8 9">Belongs to the TonB-dependent receptor family.</text>
</comment>
<dbReference type="AlphaFoldDB" id="A0A3D8I552"/>